<dbReference type="Proteomes" id="UP001064933">
    <property type="component" value="Chromosome"/>
</dbReference>
<keyword evidence="5" id="KW-1185">Reference proteome</keyword>
<evidence type="ECO:0000313" key="4">
    <source>
        <dbReference type="EMBL" id="UXH78528.1"/>
    </source>
</evidence>
<keyword evidence="2" id="KW-0812">Transmembrane</keyword>
<evidence type="ECO:0000313" key="5">
    <source>
        <dbReference type="Proteomes" id="UP001064933"/>
    </source>
</evidence>
<evidence type="ECO:0000256" key="2">
    <source>
        <dbReference type="SAM" id="Phobius"/>
    </source>
</evidence>
<accession>A0ABY6B4Q7</accession>
<protein>
    <submittedName>
        <fullName evidence="4">Type VI secretion system protein TssL, long form</fullName>
    </submittedName>
</protein>
<dbReference type="InterPro" id="IPR036737">
    <property type="entry name" value="OmpA-like_sf"/>
</dbReference>
<dbReference type="PROSITE" id="PS51123">
    <property type="entry name" value="OMPA_2"/>
    <property type="match status" value="1"/>
</dbReference>
<dbReference type="Pfam" id="PF09850">
    <property type="entry name" value="DotU"/>
    <property type="match status" value="1"/>
</dbReference>
<keyword evidence="2" id="KW-1133">Transmembrane helix</keyword>
<organism evidence="4 5">
    <name type="scientific">Roseateles amylovorans</name>
    <dbReference type="NCBI Taxonomy" id="2978473"/>
    <lineage>
        <taxon>Bacteria</taxon>
        <taxon>Pseudomonadati</taxon>
        <taxon>Pseudomonadota</taxon>
        <taxon>Betaproteobacteria</taxon>
        <taxon>Burkholderiales</taxon>
        <taxon>Sphaerotilaceae</taxon>
        <taxon>Roseateles</taxon>
    </lineage>
</organism>
<dbReference type="RefSeq" id="WP_261758342.1">
    <property type="nucleotide sequence ID" value="NZ_CP104562.2"/>
</dbReference>
<keyword evidence="1 2" id="KW-0472">Membrane</keyword>
<feature type="transmembrane region" description="Helical" evidence="2">
    <location>
        <begin position="258"/>
        <end position="278"/>
    </location>
</feature>
<evidence type="ECO:0000256" key="1">
    <source>
        <dbReference type="PROSITE-ProRule" id="PRU00473"/>
    </source>
</evidence>
<dbReference type="PANTHER" id="PTHR38033">
    <property type="entry name" value="MEMBRANE PROTEIN-RELATED"/>
    <property type="match status" value="1"/>
</dbReference>
<proteinExistence type="predicted"/>
<gene>
    <name evidence="4" type="primary">tssL</name>
    <name evidence="4" type="ORF">N4261_00900</name>
</gene>
<feature type="domain" description="OmpA-like" evidence="3">
    <location>
        <begin position="338"/>
        <end position="457"/>
    </location>
</feature>
<dbReference type="Gene3D" id="3.30.1330.60">
    <property type="entry name" value="OmpA-like domain"/>
    <property type="match status" value="1"/>
</dbReference>
<dbReference type="InterPro" id="IPR006665">
    <property type="entry name" value="OmpA-like"/>
</dbReference>
<dbReference type="Gene3D" id="1.25.40.590">
    <property type="entry name" value="Type IV / VI secretion system, DotU"/>
    <property type="match status" value="1"/>
</dbReference>
<dbReference type="PANTHER" id="PTHR38033:SF1">
    <property type="entry name" value="DOTU FAMILY TYPE IV_VI SECRETION SYSTEM PROTEIN"/>
    <property type="match status" value="1"/>
</dbReference>
<dbReference type="EMBL" id="CP104562">
    <property type="protein sequence ID" value="UXH78528.1"/>
    <property type="molecule type" value="Genomic_DNA"/>
</dbReference>
<name>A0ABY6B4Q7_9BURK</name>
<dbReference type="NCBIfam" id="TIGR03349">
    <property type="entry name" value="IV_VI_DotU"/>
    <property type="match status" value="1"/>
</dbReference>
<dbReference type="InterPro" id="IPR017732">
    <property type="entry name" value="T4/T6SS_DotU"/>
</dbReference>
<dbReference type="NCBIfam" id="NF038228">
    <property type="entry name" value="IcmH_DotU_IVB"/>
    <property type="match status" value="1"/>
</dbReference>
<dbReference type="SUPFAM" id="SSF103088">
    <property type="entry name" value="OmpA-like"/>
    <property type="match status" value="1"/>
</dbReference>
<reference evidence="4" key="1">
    <citation type="submission" date="2022-10" db="EMBL/GenBank/DDBJ databases">
        <title>Characterization and whole genome sequencing of a new Roseateles species, isolated from fresh water.</title>
        <authorList>
            <person name="Guliayeva D.Y."/>
            <person name="Akhremchuk A.E."/>
            <person name="Sikolenko M.A."/>
            <person name="Valentovich L.N."/>
            <person name="Sidarenka A.V."/>
        </authorList>
    </citation>
    <scope>NUCLEOTIDE SEQUENCE</scope>
    <source>
        <strain evidence="4">BIM B-1768</strain>
    </source>
</reference>
<sequence length="472" mass="50176">MSAIMGERRDPFASLDLLASEAASAADPPSLLAGLGPDPDRAAPSFERNALSGAWPARDAHRLLGLEVAAGAEGNPLIAAARPLLAAAVALRDGELPAPPEATALRQALIDAIARFEPLARAGGAGAEETAAARYVLCTFVDECVAGTPWGQASEWPSRSLLVHFHHETAGGERVFILLDRLAREVDQHRRLLELMALVLALGLRGRYQLLDGGTWQLRHLRQRLQALLRQDSPAGVQDLSLQWQGSPAVPVRLSDGVPLWVVGALLAVLMTALFLGLRLSLGRTSAPAFDALAMVGLGGHPPRLALERTMTPSASPRLVPAFAADIAANVLQVMDLADRSVIRIAGDGLFETGSAVVSAADEPLLLRIAKVLNERPGSVLITGHTDAQPISNARFPSNWALSQARAEVVKAALASVMAADRLHSEGRAGMEPLASDDSAEGRARNRRVEITWFPSPDALRHLNESIHDDHP</sequence>
<dbReference type="Pfam" id="PF00691">
    <property type="entry name" value="OmpA"/>
    <property type="match status" value="1"/>
</dbReference>
<dbReference type="InterPro" id="IPR038522">
    <property type="entry name" value="T4/T6SS_DotU_sf"/>
</dbReference>
<dbReference type="CDD" id="cd07185">
    <property type="entry name" value="OmpA_C-like"/>
    <property type="match status" value="1"/>
</dbReference>
<evidence type="ECO:0000259" key="3">
    <source>
        <dbReference type="PROSITE" id="PS51123"/>
    </source>
</evidence>
<dbReference type="NCBIfam" id="TIGR03350">
    <property type="entry name" value="type_VI_ompA"/>
    <property type="match status" value="1"/>
</dbReference>
<dbReference type="InterPro" id="IPR017733">
    <property type="entry name" value="OmpA-like_dom_proteobacteria"/>
</dbReference>